<protein>
    <submittedName>
        <fullName evidence="5">ABC-type branched-chain amino acid transport systems, periplasmic component</fullName>
    </submittedName>
</protein>
<dbReference type="STRING" id="204773.HEAR1098"/>
<sequence length="373" mass="40454">MIFLFLRSCSVASAAFLISAAAFSADETIVIGQAIDLSSPNAAIGRDYVAGIKTYFDALNAAGGIAGKKIRYIVRDDQATPAVAVKVVSELIEREQVDFLLGGVGDKVTQAVLNAPAFKRSNLVLFAPLVDAVELNDNRALFWRPTYLQEVRHILSHFAPLGITNVGIVYQDGPSTQQAFRSVSSELRGRGLNLSGTLRLSDNEKQNAQEVAHLAATKPGFVIVIADTIGTSLFLKEFRKFSSQTFVAGTSLINLDTLRELAGARAVEWTVFSQVVPNPNAGKSAIQLEHLTMMKKYRDEPPSSLTLEGFVIAKALTRTIQKSKRPLHMALQDFLAQDSNIDLGGLAISSSGRNNHLSNYVDIALFKKTGLIF</sequence>
<evidence type="ECO:0000313" key="6">
    <source>
        <dbReference type="Proteomes" id="UP000006697"/>
    </source>
</evidence>
<proteinExistence type="inferred from homology"/>
<dbReference type="SUPFAM" id="SSF53822">
    <property type="entry name" value="Periplasmic binding protein-like I"/>
    <property type="match status" value="1"/>
</dbReference>
<keyword evidence="6" id="KW-1185">Reference proteome</keyword>
<dbReference type="PANTHER" id="PTHR47235:SF1">
    <property type="entry name" value="BLR6548 PROTEIN"/>
    <property type="match status" value="1"/>
</dbReference>
<evidence type="ECO:0000256" key="1">
    <source>
        <dbReference type="ARBA" id="ARBA00010062"/>
    </source>
</evidence>
<feature type="domain" description="Leucine-binding protein" evidence="4">
    <location>
        <begin position="28"/>
        <end position="364"/>
    </location>
</feature>
<evidence type="ECO:0000259" key="4">
    <source>
        <dbReference type="Pfam" id="PF13458"/>
    </source>
</evidence>
<feature type="chain" id="PRO_5002668019" evidence="3">
    <location>
        <begin position="25"/>
        <end position="373"/>
    </location>
</feature>
<reference evidence="5 6" key="1">
    <citation type="journal article" date="2007" name="PLoS Genet.">
        <title>A tale of two oxidation states: bacterial colonization of arsenic-rich environments.</title>
        <authorList>
            <person name="Muller D."/>
            <person name="Medigue C."/>
            <person name="Koechler S."/>
            <person name="Barbe V."/>
            <person name="Barakat M."/>
            <person name="Talla E."/>
            <person name="Bonnefoy V."/>
            <person name="Krin E."/>
            <person name="Arsene-Ploetze F."/>
            <person name="Carapito C."/>
            <person name="Chandler M."/>
            <person name="Cournoyer B."/>
            <person name="Cruveiller S."/>
            <person name="Dossat C."/>
            <person name="Duval S."/>
            <person name="Heymann M."/>
            <person name="Leize E."/>
            <person name="Lieutaud A."/>
            <person name="Lievremont D."/>
            <person name="Makita Y."/>
            <person name="Mangenot S."/>
            <person name="Nitschke W."/>
            <person name="Ortet P."/>
            <person name="Perdrial N."/>
            <person name="Schoepp B."/>
            <person name="Siguier N."/>
            <person name="Simeonova D.D."/>
            <person name="Rouy Z."/>
            <person name="Segurens B."/>
            <person name="Turlin E."/>
            <person name="Vallenet D."/>
            <person name="Van Dorsselaer A."/>
            <person name="Weiss S."/>
            <person name="Weissenbach J."/>
            <person name="Lett M.C."/>
            <person name="Danchin A."/>
            <person name="Bertin P.N."/>
        </authorList>
    </citation>
    <scope>NUCLEOTIDE SEQUENCE [LARGE SCALE GENOMIC DNA]</scope>
    <source>
        <strain evidence="6">ULPAs1</strain>
    </source>
</reference>
<dbReference type="PANTHER" id="PTHR47235">
    <property type="entry name" value="BLR6548 PROTEIN"/>
    <property type="match status" value="1"/>
</dbReference>
<dbReference type="Pfam" id="PF13458">
    <property type="entry name" value="Peripla_BP_6"/>
    <property type="match status" value="1"/>
</dbReference>
<dbReference type="CDD" id="cd06326">
    <property type="entry name" value="PBP1_ABC_ligand_binding-like"/>
    <property type="match status" value="1"/>
</dbReference>
<dbReference type="eggNOG" id="COG0683">
    <property type="taxonomic scope" value="Bacteria"/>
</dbReference>
<evidence type="ECO:0000256" key="3">
    <source>
        <dbReference type="SAM" id="SignalP"/>
    </source>
</evidence>
<evidence type="ECO:0000256" key="2">
    <source>
        <dbReference type="ARBA" id="ARBA00022729"/>
    </source>
</evidence>
<dbReference type="EMBL" id="CU207211">
    <property type="protein sequence ID" value="CAL61277.1"/>
    <property type="molecule type" value="Genomic_DNA"/>
</dbReference>
<dbReference type="Gene3D" id="3.40.50.2300">
    <property type="match status" value="2"/>
</dbReference>
<organism evidence="5 6">
    <name type="scientific">Herminiimonas arsenicoxydans</name>
    <dbReference type="NCBI Taxonomy" id="204773"/>
    <lineage>
        <taxon>Bacteria</taxon>
        <taxon>Pseudomonadati</taxon>
        <taxon>Pseudomonadota</taxon>
        <taxon>Betaproteobacteria</taxon>
        <taxon>Burkholderiales</taxon>
        <taxon>Oxalobacteraceae</taxon>
        <taxon>Herminiimonas</taxon>
    </lineage>
</organism>
<feature type="signal peptide" evidence="3">
    <location>
        <begin position="1"/>
        <end position="24"/>
    </location>
</feature>
<evidence type="ECO:0000313" key="5">
    <source>
        <dbReference type="EMBL" id="CAL61277.1"/>
    </source>
</evidence>
<gene>
    <name evidence="5" type="ordered locus">HEAR1098</name>
</gene>
<comment type="similarity">
    <text evidence="1">Belongs to the leucine-binding protein family.</text>
</comment>
<dbReference type="InterPro" id="IPR028082">
    <property type="entry name" value="Peripla_BP_I"/>
</dbReference>
<accession>A4G440</accession>
<dbReference type="OrthoDB" id="9777352at2"/>
<dbReference type="AlphaFoldDB" id="A4G440"/>
<keyword evidence="2 3" id="KW-0732">Signal</keyword>
<dbReference type="HOGENOM" id="CLU_027128_7_2_4"/>
<dbReference type="KEGG" id="har:HEAR1098"/>
<dbReference type="InterPro" id="IPR028081">
    <property type="entry name" value="Leu-bd"/>
</dbReference>
<dbReference type="Proteomes" id="UP000006697">
    <property type="component" value="Chromosome"/>
</dbReference>
<name>A4G440_HERAR</name>